<dbReference type="EMBL" id="ML993977">
    <property type="protein sequence ID" value="KAF2201416.1"/>
    <property type="molecule type" value="Genomic_DNA"/>
</dbReference>
<evidence type="ECO:0000313" key="3">
    <source>
        <dbReference type="Proteomes" id="UP000799536"/>
    </source>
</evidence>
<evidence type="ECO:0000256" key="1">
    <source>
        <dbReference type="SAM" id="Phobius"/>
    </source>
</evidence>
<dbReference type="Proteomes" id="UP000799536">
    <property type="component" value="Unassembled WGS sequence"/>
</dbReference>
<comment type="caution">
    <text evidence="2">The sequence shown here is derived from an EMBL/GenBank/DDBJ whole genome shotgun (WGS) entry which is preliminary data.</text>
</comment>
<dbReference type="AlphaFoldDB" id="A0A9P4JNF4"/>
<gene>
    <name evidence="2" type="ORF">GQ43DRAFT_440634</name>
</gene>
<reference evidence="2" key="1">
    <citation type="journal article" date="2020" name="Stud. Mycol.">
        <title>101 Dothideomycetes genomes: a test case for predicting lifestyles and emergence of pathogens.</title>
        <authorList>
            <person name="Haridas S."/>
            <person name="Albert R."/>
            <person name="Binder M."/>
            <person name="Bloem J."/>
            <person name="Labutti K."/>
            <person name="Salamov A."/>
            <person name="Andreopoulos B."/>
            <person name="Baker S."/>
            <person name="Barry K."/>
            <person name="Bills G."/>
            <person name="Bluhm B."/>
            <person name="Cannon C."/>
            <person name="Castanera R."/>
            <person name="Culley D."/>
            <person name="Daum C."/>
            <person name="Ezra D."/>
            <person name="Gonzalez J."/>
            <person name="Henrissat B."/>
            <person name="Kuo A."/>
            <person name="Liang C."/>
            <person name="Lipzen A."/>
            <person name="Lutzoni F."/>
            <person name="Magnuson J."/>
            <person name="Mondo S."/>
            <person name="Nolan M."/>
            <person name="Ohm R."/>
            <person name="Pangilinan J."/>
            <person name="Park H.-J."/>
            <person name="Ramirez L."/>
            <person name="Alfaro M."/>
            <person name="Sun H."/>
            <person name="Tritt A."/>
            <person name="Yoshinaga Y."/>
            <person name="Zwiers L.-H."/>
            <person name="Turgeon B."/>
            <person name="Goodwin S."/>
            <person name="Spatafora J."/>
            <person name="Crous P."/>
            <person name="Grigoriev I."/>
        </authorList>
    </citation>
    <scope>NUCLEOTIDE SEQUENCE</scope>
    <source>
        <strain evidence="2">ATCC 74209</strain>
    </source>
</reference>
<keyword evidence="3" id="KW-1185">Reference proteome</keyword>
<protein>
    <submittedName>
        <fullName evidence="2">Uncharacterized protein</fullName>
    </submittedName>
</protein>
<keyword evidence="1" id="KW-1133">Transmembrane helix</keyword>
<accession>A0A9P4JNF4</accession>
<sequence length="87" mass="9282">MQLPTGHGLNFLVSSSVTLCFGMLLVILEAVSKSRFHDSYESRNLLYQVNKGPATAIEAAGGIALATGILSILCSLLLSSVTYRHDV</sequence>
<organism evidence="2 3">
    <name type="scientific">Delitschia confertaspora ATCC 74209</name>
    <dbReference type="NCBI Taxonomy" id="1513339"/>
    <lineage>
        <taxon>Eukaryota</taxon>
        <taxon>Fungi</taxon>
        <taxon>Dikarya</taxon>
        <taxon>Ascomycota</taxon>
        <taxon>Pezizomycotina</taxon>
        <taxon>Dothideomycetes</taxon>
        <taxon>Pleosporomycetidae</taxon>
        <taxon>Pleosporales</taxon>
        <taxon>Delitschiaceae</taxon>
        <taxon>Delitschia</taxon>
    </lineage>
</organism>
<feature type="transmembrane region" description="Helical" evidence="1">
    <location>
        <begin position="52"/>
        <end position="78"/>
    </location>
</feature>
<keyword evidence="1" id="KW-0812">Transmembrane</keyword>
<proteinExistence type="predicted"/>
<name>A0A9P4JNF4_9PLEO</name>
<keyword evidence="1" id="KW-0472">Membrane</keyword>
<evidence type="ECO:0000313" key="2">
    <source>
        <dbReference type="EMBL" id="KAF2201416.1"/>
    </source>
</evidence>
<feature type="transmembrane region" description="Helical" evidence="1">
    <location>
        <begin position="12"/>
        <end position="31"/>
    </location>
</feature>